<dbReference type="Proteomes" id="UP000830729">
    <property type="component" value="Plasmid unnamed4"/>
</dbReference>
<dbReference type="EMBL" id="CP096663">
    <property type="protein sequence ID" value="UPV77196.1"/>
    <property type="molecule type" value="Genomic_DNA"/>
</dbReference>
<dbReference type="RefSeq" id="WP_248653220.1">
    <property type="nucleotide sequence ID" value="NZ_CP096663.1"/>
</dbReference>
<dbReference type="AlphaFoldDB" id="A0A8U0I2Q8"/>
<accession>A0A8U0I2Q8</accession>
<organism evidence="2 3">
    <name type="scientific">Halorussus limi</name>
    <dbReference type="NCBI Taxonomy" id="2938695"/>
    <lineage>
        <taxon>Archaea</taxon>
        <taxon>Methanobacteriati</taxon>
        <taxon>Methanobacteriota</taxon>
        <taxon>Stenosarchaea group</taxon>
        <taxon>Halobacteria</taxon>
        <taxon>Halobacteriales</taxon>
        <taxon>Haladaptataceae</taxon>
        <taxon>Halorussus</taxon>
    </lineage>
</organism>
<name>A0A8U0I2Q8_9EURY</name>
<keyword evidence="2" id="KW-0614">Plasmid</keyword>
<evidence type="ECO:0000313" key="2">
    <source>
        <dbReference type="EMBL" id="UPV77196.1"/>
    </source>
</evidence>
<dbReference type="GeneID" id="73047359"/>
<gene>
    <name evidence="2" type="ORF">M0R89_22760</name>
</gene>
<feature type="region of interest" description="Disordered" evidence="1">
    <location>
        <begin position="99"/>
        <end position="119"/>
    </location>
</feature>
<reference evidence="2 3" key="1">
    <citation type="submission" date="2022-04" db="EMBL/GenBank/DDBJ databases">
        <title>Diverse halophilic archaea isolated from saline environments.</title>
        <authorList>
            <person name="Cui H.-L."/>
        </authorList>
    </citation>
    <scope>NUCLEOTIDE SEQUENCE [LARGE SCALE GENOMIC DNA]</scope>
    <source>
        <strain evidence="2 3">XZYJT49</strain>
        <plasmid evidence="2 3">unnamed4</plasmid>
    </source>
</reference>
<keyword evidence="3" id="KW-1185">Reference proteome</keyword>
<evidence type="ECO:0000313" key="3">
    <source>
        <dbReference type="Proteomes" id="UP000830729"/>
    </source>
</evidence>
<dbReference type="KEGG" id="halx:M0R89_22760"/>
<proteinExistence type="predicted"/>
<dbReference type="Pfam" id="PF24336">
    <property type="entry name" value="DUF7504"/>
    <property type="match status" value="1"/>
</dbReference>
<evidence type="ECO:0000256" key="1">
    <source>
        <dbReference type="SAM" id="MobiDB-lite"/>
    </source>
</evidence>
<dbReference type="InterPro" id="IPR055927">
    <property type="entry name" value="DUF7504"/>
</dbReference>
<protein>
    <submittedName>
        <fullName evidence="2">Uncharacterized protein</fullName>
    </submittedName>
</protein>
<sequence>MVSQEADTGLSDTNRETFVRELQELKEYGSSLLVVGDVPDAAAVKACHWMLGDETVQDRRRLFVSTSPDLPDISERLSTSPDRLHPETTKLVTWTAKSRSATTASPVRPPQLPYEGVDPSHVESDKLAELGIAISREIEAFEEIAGELSPSELRVCFDSLTALSAEYDQQKVLQFLHILIGRIQSVRGMAHFHFPVEYDSKHVKQFAPLFDATVELQIADGQPEQRWHLREADITSGWLTPPGS</sequence>
<geneLocation type="plasmid" evidence="2 3">
    <name>unnamed4</name>
</geneLocation>